<feature type="domain" description="Dyp-type peroxidase N-terminal" evidence="8">
    <location>
        <begin position="133"/>
        <end position="241"/>
    </location>
</feature>
<evidence type="ECO:0000259" key="8">
    <source>
        <dbReference type="Pfam" id="PF04261"/>
    </source>
</evidence>
<dbReference type="EMBL" id="WBKA01000001">
    <property type="protein sequence ID" value="KAB1633393.1"/>
    <property type="molecule type" value="Genomic_DNA"/>
</dbReference>
<feature type="domain" description="Dyp-type peroxidase C-terminal" evidence="9">
    <location>
        <begin position="262"/>
        <end position="462"/>
    </location>
</feature>
<keyword evidence="5" id="KW-0560">Oxidoreductase</keyword>
<comment type="similarity">
    <text evidence="7">Belongs to the DyP-type peroxidase family.</text>
</comment>
<evidence type="ECO:0000256" key="7">
    <source>
        <dbReference type="ARBA" id="ARBA00025737"/>
    </source>
</evidence>
<dbReference type="OrthoDB" id="9781066at2"/>
<evidence type="ECO:0000256" key="6">
    <source>
        <dbReference type="ARBA" id="ARBA00023004"/>
    </source>
</evidence>
<evidence type="ECO:0000256" key="3">
    <source>
        <dbReference type="ARBA" id="ARBA00022617"/>
    </source>
</evidence>
<evidence type="ECO:0000259" key="9">
    <source>
        <dbReference type="Pfam" id="PF20628"/>
    </source>
</evidence>
<keyword evidence="6" id="KW-0408">Iron</keyword>
<keyword evidence="4" id="KW-0479">Metal-binding</keyword>
<organism evidence="10 11">
    <name type="scientific">Pseudoclavibacter caeni</name>
    <dbReference type="NCBI Taxonomy" id="908846"/>
    <lineage>
        <taxon>Bacteria</taxon>
        <taxon>Bacillati</taxon>
        <taxon>Actinomycetota</taxon>
        <taxon>Actinomycetes</taxon>
        <taxon>Micrococcales</taxon>
        <taxon>Microbacteriaceae</taxon>
        <taxon>Pseudoclavibacter</taxon>
    </lineage>
</organism>
<evidence type="ECO:0000256" key="4">
    <source>
        <dbReference type="ARBA" id="ARBA00022723"/>
    </source>
</evidence>
<accession>A0A7C8FLF2</accession>
<dbReference type="InterPro" id="IPR011008">
    <property type="entry name" value="Dimeric_a/b-barrel"/>
</dbReference>
<dbReference type="PANTHER" id="PTHR30521:SF0">
    <property type="entry name" value="DYP-TYPE PEROXIDASE FAMILY PROTEIN"/>
    <property type="match status" value="1"/>
</dbReference>
<dbReference type="Pfam" id="PF04261">
    <property type="entry name" value="Dyp_perox_N"/>
    <property type="match status" value="1"/>
</dbReference>
<evidence type="ECO:0000313" key="10">
    <source>
        <dbReference type="EMBL" id="KAB1633393.1"/>
    </source>
</evidence>
<dbReference type="InterPro" id="IPR006311">
    <property type="entry name" value="TAT_signal"/>
</dbReference>
<dbReference type="SUPFAM" id="SSF54909">
    <property type="entry name" value="Dimeric alpha+beta barrel"/>
    <property type="match status" value="1"/>
</dbReference>
<dbReference type="InterPro" id="IPR048328">
    <property type="entry name" value="Dyp_perox_C"/>
</dbReference>
<dbReference type="InterPro" id="IPR006314">
    <property type="entry name" value="Dyp_peroxidase"/>
</dbReference>
<evidence type="ECO:0000256" key="2">
    <source>
        <dbReference type="ARBA" id="ARBA00022559"/>
    </source>
</evidence>
<dbReference type="GO" id="GO:0020037">
    <property type="term" value="F:heme binding"/>
    <property type="evidence" value="ECO:0007669"/>
    <property type="project" value="InterPro"/>
</dbReference>
<evidence type="ECO:0000313" key="11">
    <source>
        <dbReference type="Proteomes" id="UP000481339"/>
    </source>
</evidence>
<dbReference type="GO" id="GO:0004601">
    <property type="term" value="F:peroxidase activity"/>
    <property type="evidence" value="ECO:0007669"/>
    <property type="project" value="UniProtKB-KW"/>
</dbReference>
<dbReference type="Proteomes" id="UP000481339">
    <property type="component" value="Unassembled WGS sequence"/>
</dbReference>
<dbReference type="AlphaFoldDB" id="A0A7C8FLF2"/>
<keyword evidence="11" id="KW-1185">Reference proteome</keyword>
<dbReference type="GO" id="GO:0005829">
    <property type="term" value="C:cytosol"/>
    <property type="evidence" value="ECO:0007669"/>
    <property type="project" value="TreeGrafter"/>
</dbReference>
<dbReference type="NCBIfam" id="TIGR01413">
    <property type="entry name" value="Dyp_perox_fam"/>
    <property type="match status" value="1"/>
</dbReference>
<evidence type="ECO:0000256" key="1">
    <source>
        <dbReference type="ARBA" id="ARBA00001970"/>
    </source>
</evidence>
<keyword evidence="2 10" id="KW-0575">Peroxidase</keyword>
<sequence length="475" mass="49434">MRLPTEVVMVSEMRTRHLVEGARTADGDRSETPVAHHGLTRRQLLFGGGGLAVGAGLGAGAGLGIGRASAPESAGAGPDDLATADAGFLRGAPVPATGTHQAGIDLPARPQARGLTSVWRLDPLHDGNAGDARDWLRTLLDTLGQRILTITAGAPTTINGRRFDPTDTVPDGPGDLTLTIGLGPDAVRTIGADLPGADALPRFDGDDRLDYAHLGGDLLVLAYAADAAVVAGATAALLGDLDGVRPLRSQAGYRAAGEAGIARNPLGYHDGVIVPHGDTELTENVWLPDGPAAGGTLCVVRQFRLDVTRFRALSAARRDAIIGRQRVSGAPLSGGQITDQGDMLARSQRGDYLIPNGSHMRAAHPAFTGSLLMLRRGYSYQNGATGRTSTARAGASRGAVLDDADDQGLLFTCFMRNLDTFTSTMLRMQGDSPNSVESTGTRDRLLTYAHAVASGSWLLPPGFDAGRPFCTSLFG</sequence>
<gene>
    <name evidence="10" type="ORF">F8O02_00110</name>
</gene>
<dbReference type="PROSITE" id="PS51404">
    <property type="entry name" value="DYP_PEROXIDASE"/>
    <property type="match status" value="1"/>
</dbReference>
<proteinExistence type="inferred from homology"/>
<dbReference type="PANTHER" id="PTHR30521">
    <property type="entry name" value="DEFERROCHELATASE/PEROXIDASE"/>
    <property type="match status" value="1"/>
</dbReference>
<evidence type="ECO:0000256" key="5">
    <source>
        <dbReference type="ARBA" id="ARBA00023002"/>
    </source>
</evidence>
<dbReference type="GO" id="GO:0046872">
    <property type="term" value="F:metal ion binding"/>
    <property type="evidence" value="ECO:0007669"/>
    <property type="project" value="UniProtKB-KW"/>
</dbReference>
<keyword evidence="3" id="KW-0349">Heme</keyword>
<comment type="cofactor">
    <cofactor evidence="1">
        <name>heme b</name>
        <dbReference type="ChEBI" id="CHEBI:60344"/>
    </cofactor>
</comment>
<reference evidence="10 11" key="1">
    <citation type="submission" date="2019-09" db="EMBL/GenBank/DDBJ databases">
        <title>Phylogeny of genus Pseudoclavibacter and closely related genus.</title>
        <authorList>
            <person name="Li Y."/>
        </authorList>
    </citation>
    <scope>NUCLEOTIDE SEQUENCE [LARGE SCALE GENOMIC DNA]</scope>
    <source>
        <strain evidence="10 11">JCM 16921</strain>
    </source>
</reference>
<dbReference type="Pfam" id="PF20628">
    <property type="entry name" value="Dyp_perox_C"/>
    <property type="match status" value="1"/>
</dbReference>
<protein>
    <submittedName>
        <fullName evidence="10">Dyp-type peroxidase</fullName>
    </submittedName>
</protein>
<name>A0A7C8FLF2_9MICO</name>
<dbReference type="PROSITE" id="PS51318">
    <property type="entry name" value="TAT"/>
    <property type="match status" value="1"/>
</dbReference>
<dbReference type="InterPro" id="IPR048327">
    <property type="entry name" value="Dyp_perox_N"/>
</dbReference>
<comment type="caution">
    <text evidence="10">The sequence shown here is derived from an EMBL/GenBank/DDBJ whole genome shotgun (WGS) entry which is preliminary data.</text>
</comment>